<proteinExistence type="predicted"/>
<keyword evidence="3" id="KW-1185">Reference proteome</keyword>
<comment type="caution">
    <text evidence="1">The sequence shown here is derived from an EMBL/GenBank/DDBJ whole genome shotgun (WGS) entry which is preliminary data.</text>
</comment>
<dbReference type="EMBL" id="NPDU01000004">
    <property type="protein sequence ID" value="PJZ63488.1"/>
    <property type="molecule type" value="Genomic_DNA"/>
</dbReference>
<evidence type="ECO:0000313" key="1">
    <source>
        <dbReference type="EMBL" id="PJZ52281.1"/>
    </source>
</evidence>
<accession>A0A2M9YL49</accession>
<evidence type="ECO:0000313" key="4">
    <source>
        <dbReference type="Proteomes" id="UP000232188"/>
    </source>
</evidence>
<evidence type="ECO:0000313" key="3">
    <source>
        <dbReference type="Proteomes" id="UP000232149"/>
    </source>
</evidence>
<protein>
    <submittedName>
        <fullName evidence="1">Uncharacterized protein</fullName>
    </submittedName>
</protein>
<dbReference type="RefSeq" id="WP_100786637.1">
    <property type="nucleotide sequence ID" value="NZ_NPDU01000004.1"/>
</dbReference>
<gene>
    <name evidence="2" type="ORF">CH376_02365</name>
    <name evidence="1" type="ORF">CH380_15345</name>
</gene>
<evidence type="ECO:0000313" key="2">
    <source>
        <dbReference type="EMBL" id="PJZ63488.1"/>
    </source>
</evidence>
<dbReference type="Proteomes" id="UP000232188">
    <property type="component" value="Unassembled WGS sequence"/>
</dbReference>
<dbReference type="EMBL" id="NPDV01000014">
    <property type="protein sequence ID" value="PJZ52281.1"/>
    <property type="molecule type" value="Genomic_DNA"/>
</dbReference>
<dbReference type="AlphaFoldDB" id="A0A2M9YL49"/>
<name>A0A2M9YL49_9LEPT</name>
<organism evidence="1 4">
    <name type="scientific">Leptospira adleri</name>
    <dbReference type="NCBI Taxonomy" id="2023186"/>
    <lineage>
        <taxon>Bacteria</taxon>
        <taxon>Pseudomonadati</taxon>
        <taxon>Spirochaetota</taxon>
        <taxon>Spirochaetia</taxon>
        <taxon>Leptospirales</taxon>
        <taxon>Leptospiraceae</taxon>
        <taxon>Leptospira</taxon>
    </lineage>
</organism>
<reference evidence="3 4" key="1">
    <citation type="submission" date="2017-07" db="EMBL/GenBank/DDBJ databases">
        <title>Leptospira spp. isolated from tropical soils.</title>
        <authorList>
            <person name="Thibeaux R."/>
            <person name="Iraola G."/>
            <person name="Ferres I."/>
            <person name="Bierque E."/>
            <person name="Girault D."/>
            <person name="Soupe-Gilbert M.-E."/>
            <person name="Picardeau M."/>
            <person name="Goarant C."/>
        </authorList>
    </citation>
    <scope>NUCLEOTIDE SEQUENCE [LARGE SCALE GENOMIC DNA]</scope>
    <source>
        <strain evidence="1 4">FH2-B-C1</strain>
        <strain evidence="2 3">FH2-B-D1</strain>
    </source>
</reference>
<sequence>MGWFDSIFKKLNLSRNPEKEFTVILTNEFVRVEHPKRKTERIRWDEIEEIRLINTDSGPYEPDVWLALIGKDGGCLIPNGCEGYDRVYAIVSEYKDFNFRNVIQSMGTTDNAQFLLWKK</sequence>
<dbReference type="Proteomes" id="UP000232149">
    <property type="component" value="Unassembled WGS sequence"/>
</dbReference>